<dbReference type="Gene3D" id="3.90.150.10">
    <property type="entry name" value="Variant Surface Glycoprotein, subunit A domain 1"/>
    <property type="match status" value="1"/>
</dbReference>
<dbReference type="Proteomes" id="UP000000702">
    <property type="component" value="Unassembled WGS sequence"/>
</dbReference>
<protein>
    <submittedName>
        <fullName evidence="2">Transferrin receptor-like, ESAG6-like</fullName>
    </submittedName>
</protein>
<comment type="caution">
    <text evidence="2">The sequence shown here is derived from an EMBL/GenBank/DDBJ whole genome shotgun (WGS) entry which is preliminary data.</text>
</comment>
<name>F9WBM4_TRYCI</name>
<accession>F9WBM4</accession>
<dbReference type="EMBL" id="CAEQ01001598">
    <property type="protein sequence ID" value="CCD14657.1"/>
    <property type="molecule type" value="Genomic_DNA"/>
</dbReference>
<evidence type="ECO:0000313" key="2">
    <source>
        <dbReference type="EMBL" id="CCD14657.1"/>
    </source>
</evidence>
<dbReference type="SUPFAM" id="SSF58087">
    <property type="entry name" value="Variant surface glycoprotein (N-terminal domain)"/>
    <property type="match status" value="1"/>
</dbReference>
<reference evidence="2 3" key="2">
    <citation type="journal article" date="2012" name="Proc. Natl. Acad. Sci. U.S.A.">
        <title>Antigenic diversity is generated by distinct evolutionary mechanisms in African trypanosome species.</title>
        <authorList>
            <person name="Jackson A.P."/>
            <person name="Berry A."/>
            <person name="Aslett M."/>
            <person name="Allison H.C."/>
            <person name="Burton P."/>
            <person name="Vavrova-Anderson J."/>
            <person name="Brown R."/>
            <person name="Browne H."/>
            <person name="Corton N."/>
            <person name="Hauser H."/>
            <person name="Gamble J."/>
            <person name="Gilderthorp R."/>
            <person name="Marcello L."/>
            <person name="McQuillan J."/>
            <person name="Otto T.D."/>
            <person name="Quail M.A."/>
            <person name="Sanders M.J."/>
            <person name="van Tonder A."/>
            <person name="Ginger M.L."/>
            <person name="Field M.C."/>
            <person name="Barry J.D."/>
            <person name="Hertz-Fowler C."/>
            <person name="Berriman M."/>
        </authorList>
    </citation>
    <scope>NUCLEOTIDE SEQUENCE [LARGE SCALE GENOMIC DNA]</scope>
    <source>
        <strain evidence="2 3">IL3000</strain>
    </source>
</reference>
<proteinExistence type="predicted"/>
<keyword evidence="2" id="KW-0675">Receptor</keyword>
<feature type="signal peptide" evidence="1">
    <location>
        <begin position="1"/>
        <end position="27"/>
    </location>
</feature>
<keyword evidence="3" id="KW-1185">Reference proteome</keyword>
<keyword evidence="1" id="KW-0732">Signal</keyword>
<dbReference type="AlphaFoldDB" id="F9WBM4"/>
<dbReference type="VEuPathDB" id="TriTrypDB:TcIL3000_0_52560"/>
<reference evidence="3" key="1">
    <citation type="submission" date="2011-07" db="EMBL/GenBank/DDBJ databases">
        <title>Divergent evolution of antigenic variation in African trypanosomes.</title>
        <authorList>
            <person name="Jackson A.P."/>
            <person name="Berry A."/>
            <person name="Allison H.C."/>
            <person name="Burton P."/>
            <person name="Anderson J."/>
            <person name="Aslett M."/>
            <person name="Brown R."/>
            <person name="Corton N."/>
            <person name="Harris D."/>
            <person name="Hauser H."/>
            <person name="Gamble J."/>
            <person name="Gilderthorp R."/>
            <person name="McQuillan J."/>
            <person name="Quail M.A."/>
            <person name="Sanders M."/>
            <person name="Van Tonder A."/>
            <person name="Ginger M.L."/>
            <person name="Donelson J.E."/>
            <person name="Field M.C."/>
            <person name="Barry J.D."/>
            <person name="Berriman M."/>
            <person name="Hertz-Fowler C."/>
        </authorList>
    </citation>
    <scope>NUCLEOTIDE SEQUENCE [LARGE SCALE GENOMIC DNA]</scope>
    <source>
        <strain evidence="3">IL3000</strain>
    </source>
</reference>
<gene>
    <name evidence="2" type="ORF">TCIL3000_0_52560</name>
</gene>
<sequence>MRMVGESRLNLQLLAGVLILCPDVSLGKYPKAIPTEAGESICSLSRNLKDVALWTARKVDALRRSRDEYGSKILDWQLHFQGSSGCGGNESLLDDIRMALEKVNAEIGALQAKAIRAGALAAKSAGRLDEFIMVFANAQGGTDLMGKVNYCLGVSGRPARRRDLLDCFPEGKKLEIGEANLAKIPESATHNNEPYLTAIMEDVKHGSLASYFNRKYGGDGESDCNMINGSGGILSSALHDNLWWGGGILTIGKDFTGSLSSRENFIAGEIKDAKEANKALWTGLPTTVPHLNKTLTAFQAFKDAAARITQKFAEIEKIEKQIDPCLSNEIVDEGIFQPCFKSAVKLNAELQAANALLARYHKEKGPLPPEGALILHQSVVNILYLPFAFLL</sequence>
<evidence type="ECO:0000256" key="1">
    <source>
        <dbReference type="SAM" id="SignalP"/>
    </source>
</evidence>
<feature type="chain" id="PRO_5003390113" evidence="1">
    <location>
        <begin position="28"/>
        <end position="391"/>
    </location>
</feature>
<organism evidence="2 3">
    <name type="scientific">Trypanosoma congolense (strain IL3000)</name>
    <dbReference type="NCBI Taxonomy" id="1068625"/>
    <lineage>
        <taxon>Eukaryota</taxon>
        <taxon>Discoba</taxon>
        <taxon>Euglenozoa</taxon>
        <taxon>Kinetoplastea</taxon>
        <taxon>Metakinetoplastina</taxon>
        <taxon>Trypanosomatida</taxon>
        <taxon>Trypanosomatidae</taxon>
        <taxon>Trypanosoma</taxon>
        <taxon>Nannomonas</taxon>
    </lineage>
</organism>
<evidence type="ECO:0000313" key="3">
    <source>
        <dbReference type="Proteomes" id="UP000000702"/>
    </source>
</evidence>